<evidence type="ECO:0000256" key="3">
    <source>
        <dbReference type="ARBA" id="ARBA00014185"/>
    </source>
</evidence>
<dbReference type="GO" id="GO:0004479">
    <property type="term" value="F:methionyl-tRNA formyltransferase activity"/>
    <property type="evidence" value="ECO:0007669"/>
    <property type="project" value="UniProtKB-EC"/>
</dbReference>
<evidence type="ECO:0000256" key="1">
    <source>
        <dbReference type="ARBA" id="ARBA00010699"/>
    </source>
</evidence>
<organism evidence="8 9">
    <name type="scientific">Circinella minor</name>
    <dbReference type="NCBI Taxonomy" id="1195481"/>
    <lineage>
        <taxon>Eukaryota</taxon>
        <taxon>Fungi</taxon>
        <taxon>Fungi incertae sedis</taxon>
        <taxon>Mucoromycota</taxon>
        <taxon>Mucoromycotina</taxon>
        <taxon>Mucoromycetes</taxon>
        <taxon>Mucorales</taxon>
        <taxon>Lichtheimiaceae</taxon>
        <taxon>Circinella</taxon>
    </lineage>
</organism>
<evidence type="ECO:0000256" key="4">
    <source>
        <dbReference type="ARBA" id="ARBA00022679"/>
    </source>
</evidence>
<dbReference type="Gene3D" id="3.40.50.12230">
    <property type="match status" value="1"/>
</dbReference>
<dbReference type="PANTHER" id="PTHR11138:SF5">
    <property type="entry name" value="METHIONYL-TRNA FORMYLTRANSFERASE, MITOCHONDRIAL"/>
    <property type="match status" value="1"/>
</dbReference>
<evidence type="ECO:0000259" key="7">
    <source>
        <dbReference type="Pfam" id="PF02911"/>
    </source>
</evidence>
<feature type="non-terminal residue" evidence="8">
    <location>
        <position position="1"/>
    </location>
</feature>
<dbReference type="InterPro" id="IPR002376">
    <property type="entry name" value="Formyl_transf_N"/>
</dbReference>
<keyword evidence="5" id="KW-0648">Protein biosynthesis</keyword>
<protein>
    <recommendedName>
        <fullName evidence="3">Methionyl-tRNA formyltransferase, mitochondrial</fullName>
        <ecNumber evidence="2">2.1.2.9</ecNumber>
    </recommendedName>
</protein>
<name>A0A8H7SC71_9FUNG</name>
<dbReference type="InterPro" id="IPR041711">
    <property type="entry name" value="Met-tRNA-FMT_N"/>
</dbReference>
<reference evidence="8 9" key="1">
    <citation type="submission" date="2020-12" db="EMBL/GenBank/DDBJ databases">
        <title>Metabolic potential, ecology and presence of endohyphal bacteria is reflected in genomic diversity of Mucoromycotina.</title>
        <authorList>
            <person name="Muszewska A."/>
            <person name="Okrasinska A."/>
            <person name="Steczkiewicz K."/>
            <person name="Drgas O."/>
            <person name="Orlowska M."/>
            <person name="Perlinska-Lenart U."/>
            <person name="Aleksandrzak-Piekarczyk T."/>
            <person name="Szatraj K."/>
            <person name="Zielenkiewicz U."/>
            <person name="Pilsyk S."/>
            <person name="Malc E."/>
            <person name="Mieczkowski P."/>
            <person name="Kruszewska J.S."/>
            <person name="Biernat P."/>
            <person name="Pawlowska J."/>
        </authorList>
    </citation>
    <scope>NUCLEOTIDE SEQUENCE [LARGE SCALE GENOMIC DNA]</scope>
    <source>
        <strain evidence="8 9">CBS 142.35</strain>
    </source>
</reference>
<evidence type="ECO:0000313" key="9">
    <source>
        <dbReference type="Proteomes" id="UP000646827"/>
    </source>
</evidence>
<accession>A0A8H7SC71</accession>
<dbReference type="OrthoDB" id="10268103at2759"/>
<evidence type="ECO:0000256" key="2">
    <source>
        <dbReference type="ARBA" id="ARBA00012261"/>
    </source>
</evidence>
<dbReference type="InterPro" id="IPR005794">
    <property type="entry name" value="Fmt"/>
</dbReference>
<gene>
    <name evidence="8" type="ORF">INT45_014210</name>
</gene>
<dbReference type="EMBL" id="JAEPRB010000016">
    <property type="protein sequence ID" value="KAG2226466.1"/>
    <property type="molecule type" value="Genomic_DNA"/>
</dbReference>
<keyword evidence="9" id="KW-1185">Reference proteome</keyword>
<dbReference type="AlphaFoldDB" id="A0A8H7SC71"/>
<evidence type="ECO:0000256" key="5">
    <source>
        <dbReference type="ARBA" id="ARBA00022917"/>
    </source>
</evidence>
<feature type="domain" description="Formyl transferase C-terminal" evidence="7">
    <location>
        <begin position="245"/>
        <end position="364"/>
    </location>
</feature>
<dbReference type="CDD" id="cd08646">
    <property type="entry name" value="FMT_core_Met-tRNA-FMT_N"/>
    <property type="match status" value="1"/>
</dbReference>
<evidence type="ECO:0000313" key="8">
    <source>
        <dbReference type="EMBL" id="KAG2226466.1"/>
    </source>
</evidence>
<keyword evidence="4" id="KW-0808">Transferase</keyword>
<dbReference type="Pfam" id="PF00551">
    <property type="entry name" value="Formyl_trans_N"/>
    <property type="match status" value="1"/>
</dbReference>
<comment type="caution">
    <text evidence="8">The sequence shown here is derived from an EMBL/GenBank/DDBJ whole genome shotgun (WGS) entry which is preliminary data.</text>
</comment>
<dbReference type="InterPro" id="IPR005793">
    <property type="entry name" value="Formyl_trans_C"/>
</dbReference>
<dbReference type="EC" id="2.1.2.9" evidence="2"/>
<dbReference type="SUPFAM" id="SSF53328">
    <property type="entry name" value="Formyltransferase"/>
    <property type="match status" value="1"/>
</dbReference>
<dbReference type="Proteomes" id="UP000646827">
    <property type="component" value="Unassembled WGS sequence"/>
</dbReference>
<dbReference type="NCBIfam" id="TIGR00460">
    <property type="entry name" value="fmt"/>
    <property type="match status" value="1"/>
</dbReference>
<evidence type="ECO:0000259" key="6">
    <source>
        <dbReference type="Pfam" id="PF00551"/>
    </source>
</evidence>
<comment type="similarity">
    <text evidence="1">Belongs to the Fmt family.</text>
</comment>
<dbReference type="GO" id="GO:0005739">
    <property type="term" value="C:mitochondrion"/>
    <property type="evidence" value="ECO:0007669"/>
    <property type="project" value="TreeGrafter"/>
</dbReference>
<dbReference type="PANTHER" id="PTHR11138">
    <property type="entry name" value="METHIONYL-TRNA FORMYLTRANSFERASE"/>
    <property type="match status" value="1"/>
</dbReference>
<dbReference type="InterPro" id="IPR036477">
    <property type="entry name" value="Formyl_transf_N_sf"/>
</dbReference>
<sequence>SPRLLCHARFYATIQRQQQQQQQQQNDKKKLRVVFFGTDDFAVKHLKALITDKGKPNSCIESIDLVCPPDRKTGRKLNTITPSPTKGIAELYGIPVHHTPENAKTLDGWKLPDNRDGYDLGVVVSFGYFVPSDIIHGLKKGAINVHPSLLPKYRGAAPIQHTILAGDDKTGVTVQELDDKEFDAGRILAQETLDISGIEAPNYKDLKERLSSVGSRLLMDTLHNIDELKKNAKVQDLSQVTSAPKIKKEWSEVVFEDMEAWQIEQLYRAIGEQYPLRTVFTFTRIKRSKKIKQRHITMQLLNMYLPSDSPLYYMREEPEPGTFMYDDETKALHIYCADGVAVAVTHIKAEGSNAISARDFNNGYEIRDQTGQFGYFTEEDIKPGMSGVRVIKRREEYNKTIRRRMKMRKHEFEELYGKKAGRGR</sequence>
<feature type="domain" description="Formyl transferase N-terminal" evidence="6">
    <location>
        <begin position="32"/>
        <end position="221"/>
    </location>
</feature>
<dbReference type="Pfam" id="PF02911">
    <property type="entry name" value="Formyl_trans_C"/>
    <property type="match status" value="1"/>
</dbReference>
<dbReference type="InterPro" id="IPR011034">
    <property type="entry name" value="Formyl_transferase-like_C_sf"/>
</dbReference>
<dbReference type="SUPFAM" id="SSF50486">
    <property type="entry name" value="FMT C-terminal domain-like"/>
    <property type="match status" value="1"/>
</dbReference>
<proteinExistence type="inferred from homology"/>